<name>E6M654_9ACTO</name>
<evidence type="ECO:0000256" key="1">
    <source>
        <dbReference type="SAM" id="MobiDB-lite"/>
    </source>
</evidence>
<dbReference type="Pfam" id="PF17802">
    <property type="entry name" value="SpaA"/>
    <property type="match status" value="1"/>
</dbReference>
<dbReference type="NCBIfam" id="NF033902">
    <property type="entry name" value="iso_D2_wall_anc"/>
    <property type="match status" value="1"/>
</dbReference>
<dbReference type="InterPro" id="IPR048052">
    <property type="entry name" value="FM1-like"/>
</dbReference>
<keyword evidence="2" id="KW-0812">Transmembrane</keyword>
<evidence type="ECO:0000256" key="2">
    <source>
        <dbReference type="SAM" id="Phobius"/>
    </source>
</evidence>
<comment type="caution">
    <text evidence="5">The sequence shown here is derived from an EMBL/GenBank/DDBJ whole genome shotgun (WGS) entry which is preliminary data.</text>
</comment>
<dbReference type="InterPro" id="IPR032364">
    <property type="entry name" value="GramPos_pilinD1_N"/>
</dbReference>
<gene>
    <name evidence="5" type="ORF">HMPREF0576_1736</name>
</gene>
<evidence type="ECO:0000259" key="3">
    <source>
        <dbReference type="Pfam" id="PF16555"/>
    </source>
</evidence>
<dbReference type="Proteomes" id="UP000003343">
    <property type="component" value="Unassembled WGS sequence"/>
</dbReference>
<dbReference type="Pfam" id="PF16555">
    <property type="entry name" value="GramPos_pilinD1"/>
    <property type="match status" value="1"/>
</dbReference>
<dbReference type="Gene3D" id="2.60.40.740">
    <property type="match status" value="1"/>
</dbReference>
<feature type="domain" description="Gram-positive pilin subunit D1 N-terminal" evidence="3">
    <location>
        <begin position="84"/>
        <end position="197"/>
    </location>
</feature>
<dbReference type="AlphaFoldDB" id="E6M654"/>
<evidence type="ECO:0000259" key="4">
    <source>
        <dbReference type="Pfam" id="PF17802"/>
    </source>
</evidence>
<feature type="transmembrane region" description="Helical" evidence="2">
    <location>
        <begin position="480"/>
        <end position="499"/>
    </location>
</feature>
<dbReference type="EMBL" id="AEPZ01000012">
    <property type="protein sequence ID" value="EFU81223.1"/>
    <property type="molecule type" value="Genomic_DNA"/>
</dbReference>
<evidence type="ECO:0000313" key="5">
    <source>
        <dbReference type="EMBL" id="EFU81223.1"/>
    </source>
</evidence>
<dbReference type="HOGENOM" id="CLU_029024_2_0_11"/>
<protein>
    <submittedName>
        <fullName evidence="5">LPXTG-motif cell wall anchor domain protein</fullName>
    </submittedName>
</protein>
<dbReference type="InterPro" id="IPR013783">
    <property type="entry name" value="Ig-like_fold"/>
</dbReference>
<dbReference type="InterPro" id="IPR041033">
    <property type="entry name" value="SpaA_PFL_dom_1"/>
</dbReference>
<dbReference type="NCBIfam" id="TIGR04226">
    <property type="entry name" value="RrgB_K2N_iso_D2"/>
    <property type="match status" value="1"/>
</dbReference>
<proteinExistence type="predicted"/>
<dbReference type="Gene3D" id="2.60.40.10">
    <property type="entry name" value="Immunoglobulins"/>
    <property type="match status" value="2"/>
</dbReference>
<sequence>MRIQRSKTETNITTYGYTGGIDMRNAKEGVSRIIGLGIALVLAAVFSMLIWVPQGHADGTTVDMNKKGSITVHSVEGDTGVPATGAEVNNLTNQKINGSEFTLTKDSTDVSTIAGMQAAAGVTTKNFTADTHFIAKNCTTQTNGSCKFEQLVPGVYKLEQIKAPTGKQTAAPAIVVLPLTNPTGNGFLYDIHVYPKNATIGSIKKVNTTPADTLLKEGAEMTFKITVPIPKHDADAKKFTAFTVTDEPVSGLTVAESGITSVVLGTETLTSDTHYTVSKTGNNVKVTFVGDGLTKLSGSTESELIVNVKGTVTNIANDKVVKNKAAYAYKLADGTNNTGGKDPNGNDPGSEGVETKDDDSSQTTFGYVQIKNTDGTTNALTGGKFKVGKCAADGKSVAAGQEVATDATTAAQVGPIGPLAKLCVEQTTAPTGYALNPEATAIEFTAEKITNANNKTLEALVTNTSNNDFLSKLPLTGGPGVIALLSAGAVLMLVAVALMSRKRHQD</sequence>
<evidence type="ECO:0000313" key="6">
    <source>
        <dbReference type="Proteomes" id="UP000003343"/>
    </source>
</evidence>
<dbReference type="InterPro" id="IPR026466">
    <property type="entry name" value="Fim_isopep_form_D2_dom"/>
</dbReference>
<feature type="domain" description="SpaA-like prealbumin fold" evidence="4">
    <location>
        <begin position="367"/>
        <end position="452"/>
    </location>
</feature>
<feature type="region of interest" description="Disordered" evidence="1">
    <location>
        <begin position="332"/>
        <end position="362"/>
    </location>
</feature>
<keyword evidence="2" id="KW-0472">Membrane</keyword>
<reference evidence="5 6" key="1">
    <citation type="submission" date="2010-12" db="EMBL/GenBank/DDBJ databases">
        <authorList>
            <person name="Muzny D."/>
            <person name="Qin X."/>
            <person name="Deng J."/>
            <person name="Jiang H."/>
            <person name="Liu Y."/>
            <person name="Qu J."/>
            <person name="Song X.-Z."/>
            <person name="Zhang L."/>
            <person name="Thornton R."/>
            <person name="Coyle M."/>
            <person name="Francisco L."/>
            <person name="Jackson L."/>
            <person name="Javaid M."/>
            <person name="Korchina V."/>
            <person name="Kovar C."/>
            <person name="Mata R."/>
            <person name="Mathew T."/>
            <person name="Ngo R."/>
            <person name="Nguyen L."/>
            <person name="Nguyen N."/>
            <person name="Okwuonu G."/>
            <person name="Ongeri F."/>
            <person name="Pham C."/>
            <person name="Simmons D."/>
            <person name="Wilczek-Boney K."/>
            <person name="Hale W."/>
            <person name="Jakkamsetti A."/>
            <person name="Pham P."/>
            <person name="Ruth R."/>
            <person name="San Lucas F."/>
            <person name="Warren J."/>
            <person name="Zhang J."/>
            <person name="Zhao Z."/>
            <person name="Zhou C."/>
            <person name="Zhu D."/>
            <person name="Lee S."/>
            <person name="Bess C."/>
            <person name="Blankenburg K."/>
            <person name="Forbes L."/>
            <person name="Fu Q."/>
            <person name="Gubbala S."/>
            <person name="Hirani K."/>
            <person name="Jayaseelan J.C."/>
            <person name="Lara F."/>
            <person name="Munidasa M."/>
            <person name="Palculict T."/>
            <person name="Patil S."/>
            <person name="Pu L.-L."/>
            <person name="Saada N."/>
            <person name="Tang L."/>
            <person name="Weissenberger G."/>
            <person name="Zhu Y."/>
            <person name="Hemphill L."/>
            <person name="Shang Y."/>
            <person name="Youmans B."/>
            <person name="Ayvaz T."/>
            <person name="Ross M."/>
            <person name="Santibanez J."/>
            <person name="Aqrawi P."/>
            <person name="Gross S."/>
            <person name="Joshi V."/>
            <person name="Fowler G."/>
            <person name="Nazareth L."/>
            <person name="Reid J."/>
            <person name="Worley K."/>
            <person name="Petrosino J."/>
            <person name="Highlander S."/>
            <person name="Gibbs R."/>
        </authorList>
    </citation>
    <scope>NUCLEOTIDE SEQUENCE [LARGE SCALE GENOMIC DNA]</scope>
    <source>
        <strain evidence="5 6">ATCC 35242</strain>
    </source>
</reference>
<keyword evidence="6" id="KW-1185">Reference proteome</keyword>
<dbReference type="GO" id="GO:0005975">
    <property type="term" value="P:carbohydrate metabolic process"/>
    <property type="evidence" value="ECO:0007669"/>
    <property type="project" value="UniProtKB-ARBA"/>
</dbReference>
<feature type="transmembrane region" description="Helical" evidence="2">
    <location>
        <begin position="33"/>
        <end position="52"/>
    </location>
</feature>
<accession>E6M654</accession>
<organism evidence="5 6">
    <name type="scientific">Mobiluncus holmesii ATCC 35242</name>
    <dbReference type="NCBI Taxonomy" id="887899"/>
    <lineage>
        <taxon>Bacteria</taxon>
        <taxon>Bacillati</taxon>
        <taxon>Actinomycetota</taxon>
        <taxon>Actinomycetes</taxon>
        <taxon>Actinomycetales</taxon>
        <taxon>Actinomycetaceae</taxon>
        <taxon>Mobiluncus</taxon>
    </lineage>
</organism>
<keyword evidence="2" id="KW-1133">Transmembrane helix</keyword>